<protein>
    <submittedName>
        <fullName evidence="3">DnaJ domain-containing protein</fullName>
    </submittedName>
</protein>
<gene>
    <name evidence="3" type="ORF">BCR42DRAFT_421194</name>
</gene>
<dbReference type="GO" id="GO:0051087">
    <property type="term" value="F:protein-folding chaperone binding"/>
    <property type="evidence" value="ECO:0007669"/>
    <property type="project" value="TreeGrafter"/>
</dbReference>
<proteinExistence type="predicted"/>
<comment type="caution">
    <text evidence="3">The sequence shown here is derived from an EMBL/GenBank/DDBJ whole genome shotgun (WGS) entry which is preliminary data.</text>
</comment>
<dbReference type="SMART" id="SM00271">
    <property type="entry name" value="DnaJ"/>
    <property type="match status" value="1"/>
</dbReference>
<dbReference type="PANTHER" id="PTHR43948">
    <property type="entry name" value="DNAJ HOMOLOG SUBFAMILY B"/>
    <property type="match status" value="1"/>
</dbReference>
<name>A0A1X2I8C9_9FUNG</name>
<dbReference type="PROSITE" id="PS50076">
    <property type="entry name" value="DNAJ_2"/>
    <property type="match status" value="1"/>
</dbReference>
<dbReference type="GO" id="GO:0044183">
    <property type="term" value="F:protein folding chaperone"/>
    <property type="evidence" value="ECO:0007669"/>
    <property type="project" value="TreeGrafter"/>
</dbReference>
<dbReference type="PRINTS" id="PR00625">
    <property type="entry name" value="JDOMAIN"/>
</dbReference>
<feature type="region of interest" description="Disordered" evidence="1">
    <location>
        <begin position="67"/>
        <end position="90"/>
    </location>
</feature>
<organism evidence="3 4">
    <name type="scientific">Absidia repens</name>
    <dbReference type="NCBI Taxonomy" id="90262"/>
    <lineage>
        <taxon>Eukaryota</taxon>
        <taxon>Fungi</taxon>
        <taxon>Fungi incertae sedis</taxon>
        <taxon>Mucoromycota</taxon>
        <taxon>Mucoromycotina</taxon>
        <taxon>Mucoromycetes</taxon>
        <taxon>Mucorales</taxon>
        <taxon>Cunninghamellaceae</taxon>
        <taxon>Absidia</taxon>
    </lineage>
</organism>
<dbReference type="GO" id="GO:0005737">
    <property type="term" value="C:cytoplasm"/>
    <property type="evidence" value="ECO:0007669"/>
    <property type="project" value="TreeGrafter"/>
</dbReference>
<dbReference type="OrthoDB" id="442087at2759"/>
<dbReference type="AlphaFoldDB" id="A0A1X2I8C9"/>
<dbReference type="Pfam" id="PF00226">
    <property type="entry name" value="DnaJ"/>
    <property type="match status" value="1"/>
</dbReference>
<dbReference type="CDD" id="cd06257">
    <property type="entry name" value="DnaJ"/>
    <property type="match status" value="1"/>
</dbReference>
<dbReference type="PANTHER" id="PTHR43948:SF21">
    <property type="entry name" value="DNAJ DOMAIN-CONTAINING PROTEIN"/>
    <property type="match status" value="1"/>
</dbReference>
<dbReference type="STRING" id="90262.A0A1X2I8C9"/>
<dbReference type="EMBL" id="MCGE01000021">
    <property type="protein sequence ID" value="ORZ11471.1"/>
    <property type="molecule type" value="Genomic_DNA"/>
</dbReference>
<evidence type="ECO:0000259" key="2">
    <source>
        <dbReference type="PROSITE" id="PS50076"/>
    </source>
</evidence>
<feature type="domain" description="J" evidence="2">
    <location>
        <begin position="2"/>
        <end position="73"/>
    </location>
</feature>
<evidence type="ECO:0000256" key="1">
    <source>
        <dbReference type="SAM" id="MobiDB-lite"/>
    </source>
</evidence>
<evidence type="ECO:0000313" key="4">
    <source>
        <dbReference type="Proteomes" id="UP000193560"/>
    </source>
</evidence>
<evidence type="ECO:0000313" key="3">
    <source>
        <dbReference type="EMBL" id="ORZ11471.1"/>
    </source>
</evidence>
<keyword evidence="4" id="KW-1185">Reference proteome</keyword>
<dbReference type="Proteomes" id="UP000193560">
    <property type="component" value="Unassembled WGS sequence"/>
</dbReference>
<dbReference type="InterPro" id="IPR001623">
    <property type="entry name" value="DnaJ_domain"/>
</dbReference>
<dbReference type="GO" id="GO:0051082">
    <property type="term" value="F:unfolded protein binding"/>
    <property type="evidence" value="ECO:0007669"/>
    <property type="project" value="TreeGrafter"/>
</dbReference>
<sequence>MDYYSILEVPETATLEEIKQAYKKQALLHHPDRLDPSATRAQRQEATQRFQLIADALYTLSDDHRRTAYDKSRKTHSQQQGSSSARPHTTASEAHHLFGDIFKDLLQPEVDRPGHMWRVLGLGAGAIIGYIIGDLGGAAVGAFAGKTLGQIRDNKGVSVYTAFQRLDTDQRRNILTSLLTQFLSGGMANAMK</sequence>
<dbReference type="SUPFAM" id="SSF46565">
    <property type="entry name" value="Chaperone J-domain"/>
    <property type="match status" value="1"/>
</dbReference>
<dbReference type="InterPro" id="IPR036869">
    <property type="entry name" value="J_dom_sf"/>
</dbReference>
<dbReference type="Gene3D" id="1.10.287.110">
    <property type="entry name" value="DnaJ domain"/>
    <property type="match status" value="1"/>
</dbReference>
<accession>A0A1X2I8C9</accession>
<feature type="compositionally biased region" description="Polar residues" evidence="1">
    <location>
        <begin position="77"/>
        <end position="90"/>
    </location>
</feature>
<reference evidence="3 4" key="1">
    <citation type="submission" date="2016-07" db="EMBL/GenBank/DDBJ databases">
        <title>Pervasive Adenine N6-methylation of Active Genes in Fungi.</title>
        <authorList>
            <consortium name="DOE Joint Genome Institute"/>
            <person name="Mondo S.J."/>
            <person name="Dannebaum R.O."/>
            <person name="Kuo R.C."/>
            <person name="Labutti K."/>
            <person name="Haridas S."/>
            <person name="Kuo A."/>
            <person name="Salamov A."/>
            <person name="Ahrendt S.R."/>
            <person name="Lipzen A."/>
            <person name="Sullivan W."/>
            <person name="Andreopoulos W.B."/>
            <person name="Clum A."/>
            <person name="Lindquist E."/>
            <person name="Daum C."/>
            <person name="Ramamoorthy G.K."/>
            <person name="Gryganskyi A."/>
            <person name="Culley D."/>
            <person name="Magnuson J.K."/>
            <person name="James T.Y."/>
            <person name="O'Malley M.A."/>
            <person name="Stajich J.E."/>
            <person name="Spatafora J.W."/>
            <person name="Visel A."/>
            <person name="Grigoriev I.V."/>
        </authorList>
    </citation>
    <scope>NUCLEOTIDE SEQUENCE [LARGE SCALE GENOMIC DNA]</scope>
    <source>
        <strain evidence="3 4">NRRL 1336</strain>
    </source>
</reference>
<dbReference type="GO" id="GO:0005634">
    <property type="term" value="C:nucleus"/>
    <property type="evidence" value="ECO:0007669"/>
    <property type="project" value="TreeGrafter"/>
</dbReference>